<dbReference type="GO" id="GO:0006364">
    <property type="term" value="P:rRNA processing"/>
    <property type="evidence" value="ECO:0007669"/>
    <property type="project" value="TreeGrafter"/>
</dbReference>
<organism evidence="9 10">
    <name type="scientific">Palleronia aestuarii</name>
    <dbReference type="NCBI Taxonomy" id="568105"/>
    <lineage>
        <taxon>Bacteria</taxon>
        <taxon>Pseudomonadati</taxon>
        <taxon>Pseudomonadota</taxon>
        <taxon>Alphaproteobacteria</taxon>
        <taxon>Rhodobacterales</taxon>
        <taxon>Roseobacteraceae</taxon>
        <taxon>Palleronia</taxon>
    </lineage>
</organism>
<dbReference type="PANTHER" id="PTHR30001:SF1">
    <property type="entry name" value="RIBONUCLEASE E_G-LIKE PROTEIN, CHLOROPLASTIC"/>
    <property type="match status" value="1"/>
</dbReference>
<dbReference type="PANTHER" id="PTHR30001">
    <property type="entry name" value="RIBONUCLEASE"/>
    <property type="match status" value="1"/>
</dbReference>
<dbReference type="GO" id="GO:0003723">
    <property type="term" value="F:RNA binding"/>
    <property type="evidence" value="ECO:0007669"/>
    <property type="project" value="UniProtKB-KW"/>
</dbReference>
<dbReference type="Pfam" id="PF10150">
    <property type="entry name" value="RNase_E_G"/>
    <property type="match status" value="2"/>
</dbReference>
<evidence type="ECO:0000256" key="2">
    <source>
        <dbReference type="ARBA" id="ARBA00022722"/>
    </source>
</evidence>
<sequence length="342" mass="37000">MKGRAVHLDTIDGRLAAALVVDGQLEDLLIAGPENRPVPGAIYRATIDRQMKGQGGVTVRLPDGRGWLKDAKGLKPGETILVQVTGYATDGKAVPVTSRPLFKSRHVIVSPGAPGYNVSRQIRDDDRREVLLSIAHDVVGPPGEMGLILRSTAALADDAEIAEDIAATFDLATRVAGDRGTLPELLFDGPDPHMLAWREWETPDVIETAEGNFAEHGILDRIDVLRSSHVELSTGGWMSIEPTRALVAIDVNTGGDTSLAAGLKANLAAIRALPAQLRCRGLGGQITLDLAPQPKKDRRVIEQAMQAAFRRDPVRTILAGWTPLGCYELNRQRDRLPLREII</sequence>
<dbReference type="GO" id="GO:0004540">
    <property type="term" value="F:RNA nuclease activity"/>
    <property type="evidence" value="ECO:0007669"/>
    <property type="project" value="InterPro"/>
</dbReference>
<accession>A0A2W7NCP3</accession>
<evidence type="ECO:0000259" key="8">
    <source>
        <dbReference type="Pfam" id="PF10150"/>
    </source>
</evidence>
<dbReference type="GO" id="GO:0004519">
    <property type="term" value="F:endonuclease activity"/>
    <property type="evidence" value="ECO:0007669"/>
    <property type="project" value="UniProtKB-KW"/>
</dbReference>
<reference evidence="9 10" key="1">
    <citation type="submission" date="2018-06" db="EMBL/GenBank/DDBJ databases">
        <title>Genomic Encyclopedia of Archaeal and Bacterial Type Strains, Phase II (KMG-II): from individual species to whole genera.</title>
        <authorList>
            <person name="Goeker M."/>
        </authorList>
    </citation>
    <scope>NUCLEOTIDE SEQUENCE [LARGE SCALE GENOMIC DNA]</scope>
    <source>
        <strain evidence="9 10">DSM 22009</strain>
    </source>
</reference>
<evidence type="ECO:0000256" key="1">
    <source>
        <dbReference type="ARBA" id="ARBA00001946"/>
    </source>
</evidence>
<evidence type="ECO:0000313" key="9">
    <source>
        <dbReference type="EMBL" id="PZX10846.1"/>
    </source>
</evidence>
<proteinExistence type="predicted"/>
<dbReference type="EMBL" id="QKZL01000040">
    <property type="protein sequence ID" value="PZX10846.1"/>
    <property type="molecule type" value="Genomic_DNA"/>
</dbReference>
<dbReference type="InterPro" id="IPR019307">
    <property type="entry name" value="RNA-bd_AU-1/RNase_E/G"/>
</dbReference>
<dbReference type="Proteomes" id="UP000248916">
    <property type="component" value="Unassembled WGS sequence"/>
</dbReference>
<dbReference type="OrthoDB" id="9804278at2"/>
<keyword evidence="5" id="KW-0378">Hydrolase</keyword>
<name>A0A2W7NCP3_9RHOB</name>
<keyword evidence="3" id="KW-0479">Metal-binding</keyword>
<evidence type="ECO:0000256" key="4">
    <source>
        <dbReference type="ARBA" id="ARBA00022759"/>
    </source>
</evidence>
<dbReference type="GO" id="GO:0046872">
    <property type="term" value="F:metal ion binding"/>
    <property type="evidence" value="ECO:0007669"/>
    <property type="project" value="UniProtKB-KW"/>
</dbReference>
<feature type="domain" description="RNA-binding protein AU-1/Ribonuclease E/G" evidence="8">
    <location>
        <begin position="210"/>
        <end position="333"/>
    </location>
</feature>
<dbReference type="GO" id="GO:0005737">
    <property type="term" value="C:cytoplasm"/>
    <property type="evidence" value="ECO:0007669"/>
    <property type="project" value="TreeGrafter"/>
</dbReference>
<gene>
    <name evidence="9" type="ORF">LX81_04129</name>
</gene>
<dbReference type="AlphaFoldDB" id="A0A2W7NCP3"/>
<evidence type="ECO:0000313" key="10">
    <source>
        <dbReference type="Proteomes" id="UP000248916"/>
    </source>
</evidence>
<protein>
    <submittedName>
        <fullName evidence="9">Rne/Rng family ribonuclease</fullName>
    </submittedName>
</protein>
<keyword evidence="7" id="KW-0694">RNA-binding</keyword>
<keyword evidence="6" id="KW-0460">Magnesium</keyword>
<comment type="cofactor">
    <cofactor evidence="1">
        <name>Mg(2+)</name>
        <dbReference type="ChEBI" id="CHEBI:18420"/>
    </cofactor>
</comment>
<evidence type="ECO:0000256" key="6">
    <source>
        <dbReference type="ARBA" id="ARBA00022842"/>
    </source>
</evidence>
<dbReference type="RefSeq" id="WP_111539105.1">
    <property type="nucleotide sequence ID" value="NZ_QKZL01000040.1"/>
</dbReference>
<comment type="caution">
    <text evidence="9">The sequence shown here is derived from an EMBL/GenBank/DDBJ whole genome shotgun (WGS) entry which is preliminary data.</text>
</comment>
<evidence type="ECO:0000256" key="7">
    <source>
        <dbReference type="ARBA" id="ARBA00022884"/>
    </source>
</evidence>
<keyword evidence="10" id="KW-1185">Reference proteome</keyword>
<dbReference type="GO" id="GO:0016787">
    <property type="term" value="F:hydrolase activity"/>
    <property type="evidence" value="ECO:0007669"/>
    <property type="project" value="UniProtKB-KW"/>
</dbReference>
<keyword evidence="4" id="KW-0255">Endonuclease</keyword>
<evidence type="ECO:0000256" key="3">
    <source>
        <dbReference type="ARBA" id="ARBA00022723"/>
    </source>
</evidence>
<keyword evidence="2" id="KW-0540">Nuclease</keyword>
<feature type="domain" description="RNA-binding protein AU-1/Ribonuclease E/G" evidence="8">
    <location>
        <begin position="103"/>
        <end position="191"/>
    </location>
</feature>
<dbReference type="InterPro" id="IPR004659">
    <property type="entry name" value="RNase_E/G"/>
</dbReference>
<evidence type="ECO:0000256" key="5">
    <source>
        <dbReference type="ARBA" id="ARBA00022801"/>
    </source>
</evidence>